<dbReference type="eggNOG" id="ENOG502QPKQ">
    <property type="taxonomic scope" value="Eukaryota"/>
</dbReference>
<feature type="transmembrane region" description="Helical" evidence="6">
    <location>
        <begin position="84"/>
        <end position="107"/>
    </location>
</feature>
<feature type="transmembrane region" description="Helical" evidence="6">
    <location>
        <begin position="218"/>
        <end position="247"/>
    </location>
</feature>
<accession>E1Z6S9</accession>
<dbReference type="Pfam" id="PF04791">
    <property type="entry name" value="LMBR1"/>
    <property type="match status" value="1"/>
</dbReference>
<evidence type="ECO:0000256" key="4">
    <source>
        <dbReference type="ARBA" id="ARBA00023136"/>
    </source>
</evidence>
<evidence type="ECO:0000313" key="8">
    <source>
        <dbReference type="Proteomes" id="UP000008141"/>
    </source>
</evidence>
<feature type="transmembrane region" description="Helical" evidence="6">
    <location>
        <begin position="342"/>
        <end position="368"/>
    </location>
</feature>
<dbReference type="EMBL" id="GL433837">
    <property type="protein sequence ID" value="EFN58402.1"/>
    <property type="molecule type" value="Genomic_DNA"/>
</dbReference>
<keyword evidence="3 6" id="KW-1133">Transmembrane helix</keyword>
<feature type="transmembrane region" description="Helical" evidence="6">
    <location>
        <begin position="37"/>
        <end position="59"/>
    </location>
</feature>
<feature type="transmembrane region" description="Helical" evidence="6">
    <location>
        <begin position="119"/>
        <end position="143"/>
    </location>
</feature>
<organism evidence="8">
    <name type="scientific">Chlorella variabilis</name>
    <name type="common">Green alga</name>
    <dbReference type="NCBI Taxonomy" id="554065"/>
    <lineage>
        <taxon>Eukaryota</taxon>
        <taxon>Viridiplantae</taxon>
        <taxon>Chlorophyta</taxon>
        <taxon>core chlorophytes</taxon>
        <taxon>Trebouxiophyceae</taxon>
        <taxon>Chlorellales</taxon>
        <taxon>Chlorellaceae</taxon>
        <taxon>Chlorella clade</taxon>
        <taxon>Chlorella</taxon>
    </lineage>
</organism>
<evidence type="ECO:0000256" key="1">
    <source>
        <dbReference type="ARBA" id="ARBA00004141"/>
    </source>
</evidence>
<feature type="transmembrane region" description="Helical" evidence="6">
    <location>
        <begin position="436"/>
        <end position="461"/>
    </location>
</feature>
<feature type="coiled-coil region" evidence="5">
    <location>
        <begin position="270"/>
        <end position="324"/>
    </location>
</feature>
<keyword evidence="8" id="KW-1185">Reference proteome</keyword>
<dbReference type="OrthoDB" id="73273at2759"/>
<keyword evidence="4 6" id="KW-0472">Membrane</keyword>
<keyword evidence="5" id="KW-0175">Coiled coil</keyword>
<evidence type="ECO:0008006" key="9">
    <source>
        <dbReference type="Google" id="ProtNLM"/>
    </source>
</evidence>
<sequence>MNWFLIIITVVVAILVLLVSLYLVVHFQHPEDKNQAWLPKLVVLLGFSVAFWTILLFPLDVANQQACELDIPLSSCSTMPMKELWYAMYIANMAITFIAVPFCIFYYEADSDWSVFRRSLSGALWAAGTVFVMAILIGIPYAFAGNAQYTVQGARSGLLPISYLSNAEDSFTNCIGLFSYYDQDSGQPKLNSTLVSLGYNCDTLINQLSEVWTIRVSIIVYAMAIVATLGWVLFMVFGGIGLVALPIDWIREFIARPKATITRSQYIDRARDLARRAKDILALADALKREERERGRSWRWRRNIKALNNQLIVLEEDETQLELVYPQSEDPDYKWVLTVMGFWLKFFGGLLGLAMSICWVLQIILYILIDPPVTPLLNDMFIKANDAFPLFGTLLFGLFAFYLQLCVTKGNFKFGLNLLIFRVHPMRRGATIMSSFLFNVALILLATTASIQFCTAAFALYADGTAINDIFGNQLSSIKGLKYIYNENIFIYCLLGFMALTLVFVLVIGPDRWKRRKLEDVYAM</sequence>
<keyword evidence="2 6" id="KW-0812">Transmembrane</keyword>
<dbReference type="PANTHER" id="PTHR31652">
    <property type="entry name" value="LIMR FAMILY PROTEIN DDB_G0283707-RELATED"/>
    <property type="match status" value="1"/>
</dbReference>
<dbReference type="Proteomes" id="UP000008141">
    <property type="component" value="Unassembled WGS sequence"/>
</dbReference>
<dbReference type="FunCoup" id="E1Z6S9">
    <property type="interactions" value="1299"/>
</dbReference>
<gene>
    <name evidence="7" type="ORF">CHLNCDRAFT_140333</name>
</gene>
<dbReference type="RefSeq" id="XP_005850504.1">
    <property type="nucleotide sequence ID" value="XM_005850442.1"/>
</dbReference>
<evidence type="ECO:0000256" key="5">
    <source>
        <dbReference type="SAM" id="Coils"/>
    </source>
</evidence>
<dbReference type="AlphaFoldDB" id="E1Z6S9"/>
<dbReference type="GO" id="GO:0016020">
    <property type="term" value="C:membrane"/>
    <property type="evidence" value="ECO:0007669"/>
    <property type="project" value="UniProtKB-SubCell"/>
</dbReference>
<dbReference type="InterPro" id="IPR006876">
    <property type="entry name" value="LMBR1-like_membr_prot"/>
</dbReference>
<feature type="transmembrane region" description="Helical" evidence="6">
    <location>
        <begin position="388"/>
        <end position="407"/>
    </location>
</feature>
<evidence type="ECO:0000256" key="2">
    <source>
        <dbReference type="ARBA" id="ARBA00022692"/>
    </source>
</evidence>
<dbReference type="KEGG" id="cvr:CHLNCDRAFT_140333"/>
<reference evidence="7 8" key="1">
    <citation type="journal article" date="2010" name="Plant Cell">
        <title>The Chlorella variabilis NC64A genome reveals adaptation to photosymbiosis, coevolution with viruses, and cryptic sex.</title>
        <authorList>
            <person name="Blanc G."/>
            <person name="Duncan G."/>
            <person name="Agarkova I."/>
            <person name="Borodovsky M."/>
            <person name="Gurnon J."/>
            <person name="Kuo A."/>
            <person name="Lindquist E."/>
            <person name="Lucas S."/>
            <person name="Pangilinan J."/>
            <person name="Polle J."/>
            <person name="Salamov A."/>
            <person name="Terry A."/>
            <person name="Yamada T."/>
            <person name="Dunigan D.D."/>
            <person name="Grigoriev I.V."/>
            <person name="Claverie J.M."/>
            <person name="Van Etten J.L."/>
        </authorList>
    </citation>
    <scope>NUCLEOTIDE SEQUENCE [LARGE SCALE GENOMIC DNA]</scope>
    <source>
        <strain evidence="7 8">NC64A</strain>
    </source>
</reference>
<proteinExistence type="predicted"/>
<comment type="subcellular location">
    <subcellularLocation>
        <location evidence="1">Membrane</location>
        <topology evidence="1">Multi-pass membrane protein</topology>
    </subcellularLocation>
</comment>
<dbReference type="GeneID" id="17358293"/>
<name>E1Z6S9_CHLVA</name>
<dbReference type="OMA" id="KSAMCWV"/>
<dbReference type="STRING" id="554065.E1Z6S9"/>
<feature type="transmembrane region" description="Helical" evidence="6">
    <location>
        <begin position="489"/>
        <end position="508"/>
    </location>
</feature>
<evidence type="ECO:0000256" key="6">
    <source>
        <dbReference type="SAM" id="Phobius"/>
    </source>
</evidence>
<evidence type="ECO:0000256" key="3">
    <source>
        <dbReference type="ARBA" id="ARBA00022989"/>
    </source>
</evidence>
<protein>
    <recommendedName>
        <fullName evidence="9">LIMR family protein</fullName>
    </recommendedName>
</protein>
<dbReference type="InParanoid" id="E1Z6S9"/>
<dbReference type="PANTHER" id="PTHR31652:SF0">
    <property type="entry name" value="LIMR FAMILY PROTEIN DDB_G0283707-RELATED"/>
    <property type="match status" value="1"/>
</dbReference>
<feature type="transmembrane region" description="Helical" evidence="6">
    <location>
        <begin position="6"/>
        <end position="25"/>
    </location>
</feature>
<evidence type="ECO:0000313" key="7">
    <source>
        <dbReference type="EMBL" id="EFN58402.1"/>
    </source>
</evidence>